<dbReference type="PANTHER" id="PTHR13780">
    <property type="entry name" value="AMP-ACTIVATED PROTEIN KINASE, GAMMA REGULATORY SUBUNIT"/>
    <property type="match status" value="1"/>
</dbReference>
<dbReference type="Gene3D" id="3.10.580.10">
    <property type="entry name" value="CBS-domain"/>
    <property type="match status" value="2"/>
</dbReference>
<comment type="caution">
    <text evidence="6">The sequence shown here is derived from an EMBL/GenBank/DDBJ whole genome shotgun (WGS) entry which is preliminary data.</text>
</comment>
<protein>
    <submittedName>
        <fullName evidence="6">5'-AMP-activated protein kinase subunit gamma-2</fullName>
    </submittedName>
</protein>
<feature type="domain" description="CBS" evidence="5">
    <location>
        <begin position="264"/>
        <end position="322"/>
    </location>
</feature>
<name>A0A5J4Z4Q0_PORPP</name>
<dbReference type="SMART" id="SM00116">
    <property type="entry name" value="CBS"/>
    <property type="match status" value="4"/>
</dbReference>
<keyword evidence="3 4" id="KW-0129">CBS domain</keyword>
<dbReference type="EMBL" id="VRMN01000001">
    <property type="protein sequence ID" value="KAA8498198.1"/>
    <property type="molecule type" value="Genomic_DNA"/>
</dbReference>
<evidence type="ECO:0000256" key="2">
    <source>
        <dbReference type="ARBA" id="ARBA00022737"/>
    </source>
</evidence>
<keyword evidence="2" id="KW-0677">Repeat</keyword>
<feature type="domain" description="CBS" evidence="5">
    <location>
        <begin position="335"/>
        <end position="389"/>
    </location>
</feature>
<keyword evidence="6" id="KW-0808">Transferase</keyword>
<evidence type="ECO:0000259" key="5">
    <source>
        <dbReference type="PROSITE" id="PS51371"/>
    </source>
</evidence>
<accession>A0A5J4Z4Q0</accession>
<evidence type="ECO:0000313" key="7">
    <source>
        <dbReference type="Proteomes" id="UP000324585"/>
    </source>
</evidence>
<dbReference type="Pfam" id="PF00571">
    <property type="entry name" value="CBS"/>
    <property type="match status" value="3"/>
</dbReference>
<dbReference type="PROSITE" id="PS51371">
    <property type="entry name" value="CBS"/>
    <property type="match status" value="3"/>
</dbReference>
<gene>
    <name evidence="6" type="ORF">FVE85_5783</name>
</gene>
<dbReference type="Proteomes" id="UP000324585">
    <property type="component" value="Unassembled WGS sequence"/>
</dbReference>
<evidence type="ECO:0000256" key="3">
    <source>
        <dbReference type="ARBA" id="ARBA00023122"/>
    </source>
</evidence>
<reference evidence="7" key="1">
    <citation type="journal article" date="2019" name="Nat. Commun.">
        <title>Expansion of phycobilisome linker gene families in mesophilic red algae.</title>
        <authorList>
            <person name="Lee J."/>
            <person name="Kim D."/>
            <person name="Bhattacharya D."/>
            <person name="Yoon H.S."/>
        </authorList>
    </citation>
    <scope>NUCLEOTIDE SEQUENCE [LARGE SCALE GENOMIC DNA]</scope>
    <source>
        <strain evidence="7">CCMP 1328</strain>
    </source>
</reference>
<evidence type="ECO:0000256" key="1">
    <source>
        <dbReference type="ARBA" id="ARBA00006750"/>
    </source>
</evidence>
<feature type="domain" description="CBS" evidence="5">
    <location>
        <begin position="41"/>
        <end position="99"/>
    </location>
</feature>
<dbReference type="PANTHER" id="PTHR13780:SF35">
    <property type="entry name" value="LD22662P"/>
    <property type="match status" value="1"/>
</dbReference>
<dbReference type="AlphaFoldDB" id="A0A5J4Z4Q0"/>
<dbReference type="InterPro" id="IPR000644">
    <property type="entry name" value="CBS_dom"/>
</dbReference>
<organism evidence="6 7">
    <name type="scientific">Porphyridium purpureum</name>
    <name type="common">Red alga</name>
    <name type="synonym">Porphyridium cruentum</name>
    <dbReference type="NCBI Taxonomy" id="35688"/>
    <lineage>
        <taxon>Eukaryota</taxon>
        <taxon>Rhodophyta</taxon>
        <taxon>Bangiophyceae</taxon>
        <taxon>Porphyridiales</taxon>
        <taxon>Porphyridiaceae</taxon>
        <taxon>Porphyridium</taxon>
    </lineage>
</organism>
<dbReference type="InterPro" id="IPR046342">
    <property type="entry name" value="CBS_dom_sf"/>
</dbReference>
<comment type="similarity">
    <text evidence="1">Belongs to the 5'-AMP-activated protein kinase gamma subunit family.</text>
</comment>
<dbReference type="OrthoDB" id="712at2759"/>
<keyword evidence="6" id="KW-0418">Kinase</keyword>
<dbReference type="SUPFAM" id="SSF54631">
    <property type="entry name" value="CBS-domain pair"/>
    <property type="match status" value="2"/>
</dbReference>
<evidence type="ECO:0000256" key="4">
    <source>
        <dbReference type="PROSITE-ProRule" id="PRU00703"/>
    </source>
</evidence>
<proteinExistence type="inferred from homology"/>
<dbReference type="OMA" id="TASIHPF"/>
<keyword evidence="7" id="KW-1185">Reference proteome</keyword>
<evidence type="ECO:0000313" key="6">
    <source>
        <dbReference type="EMBL" id="KAA8498198.1"/>
    </source>
</evidence>
<dbReference type="GO" id="GO:0016301">
    <property type="term" value="F:kinase activity"/>
    <property type="evidence" value="ECO:0007669"/>
    <property type="project" value="UniProtKB-KW"/>
</dbReference>
<sequence>MDMEVEGVEPMELEDSEAVARIRSHVADFMKSCLTEDLVPESSKVVVLDCNLSLRTAFQTLQENAATAVPVWDPQRLTYVGVLSRADFIELATHYLYKSSSTTDMRMLLTHALEHQKVKAWLHLKAMWEKSGGRPAPGDVTPIGAGEGALASPEMMNRIELTPTFVAAEDSLYVACCLLQERRIQSVPIYSQREQMILYLLSHLSVLRFVHQHVAKHVRLGSSTSLAAGGSAGTIASMQGVGGESSSDGRELFDLTVAQLRIGTFHDLATVTYSEPIRRAFDLMMSRGINAVPVIDEHGMVLDEYSRSDACSLVQEIALINLEMCISDAIRTFRQVPVQVCTCRRSETLRQIFERFEAAQSYRLYFVSNTGSLEGVLSLSDLLGYFLSE</sequence>
<dbReference type="InterPro" id="IPR050511">
    <property type="entry name" value="AMPK_gamma/SDS23_families"/>
</dbReference>